<organism evidence="6 7">
    <name type="scientific">Nitrincola iocasae</name>
    <dbReference type="NCBI Taxonomy" id="2614693"/>
    <lineage>
        <taxon>Bacteria</taxon>
        <taxon>Pseudomonadati</taxon>
        <taxon>Pseudomonadota</taxon>
        <taxon>Gammaproteobacteria</taxon>
        <taxon>Oceanospirillales</taxon>
        <taxon>Oceanospirillaceae</taxon>
        <taxon>Nitrincola</taxon>
    </lineage>
</organism>
<keyword evidence="7" id="KW-1185">Reference proteome</keyword>
<dbReference type="InterPro" id="IPR005119">
    <property type="entry name" value="LysR_subst-bd"/>
</dbReference>
<dbReference type="GO" id="GO:0043565">
    <property type="term" value="F:sequence-specific DNA binding"/>
    <property type="evidence" value="ECO:0007669"/>
    <property type="project" value="TreeGrafter"/>
</dbReference>
<dbReference type="PANTHER" id="PTHR30537">
    <property type="entry name" value="HTH-TYPE TRANSCRIPTIONAL REGULATOR"/>
    <property type="match status" value="1"/>
</dbReference>
<evidence type="ECO:0000256" key="3">
    <source>
        <dbReference type="ARBA" id="ARBA00023125"/>
    </source>
</evidence>
<evidence type="ECO:0000313" key="6">
    <source>
        <dbReference type="EMBL" id="QEW07202.1"/>
    </source>
</evidence>
<dbReference type="KEGG" id="nik:F5I99_12180"/>
<dbReference type="Proteomes" id="UP000325606">
    <property type="component" value="Chromosome"/>
</dbReference>
<reference evidence="6 7" key="1">
    <citation type="submission" date="2019-09" db="EMBL/GenBank/DDBJ databases">
        <title>Nitrincola iocasae sp. nov., a bacterium isolated from the sediment collected at a cold seep field in South China Sea.</title>
        <authorList>
            <person name="Zhang H."/>
            <person name="Wang H."/>
            <person name="Li C."/>
        </authorList>
    </citation>
    <scope>NUCLEOTIDE SEQUENCE [LARGE SCALE GENOMIC DNA]</scope>
    <source>
        <strain evidence="6 7">KXZD1103</strain>
    </source>
</reference>
<feature type="domain" description="HTH lysR-type" evidence="5">
    <location>
        <begin position="1"/>
        <end position="59"/>
    </location>
</feature>
<keyword evidence="3" id="KW-0238">DNA-binding</keyword>
<evidence type="ECO:0000256" key="4">
    <source>
        <dbReference type="ARBA" id="ARBA00023163"/>
    </source>
</evidence>
<dbReference type="SUPFAM" id="SSF46785">
    <property type="entry name" value="Winged helix' DNA-binding domain"/>
    <property type="match status" value="1"/>
</dbReference>
<dbReference type="EMBL" id="CP044222">
    <property type="protein sequence ID" value="QEW07202.1"/>
    <property type="molecule type" value="Genomic_DNA"/>
</dbReference>
<dbReference type="Pfam" id="PF00126">
    <property type="entry name" value="HTH_1"/>
    <property type="match status" value="1"/>
</dbReference>
<evidence type="ECO:0000313" key="7">
    <source>
        <dbReference type="Proteomes" id="UP000325606"/>
    </source>
</evidence>
<name>A0A5J6LFS9_9GAMM</name>
<gene>
    <name evidence="6" type="ORF">F5I99_12180</name>
</gene>
<dbReference type="Gene3D" id="1.10.10.10">
    <property type="entry name" value="Winged helix-like DNA-binding domain superfamily/Winged helix DNA-binding domain"/>
    <property type="match status" value="1"/>
</dbReference>
<keyword evidence="4" id="KW-0804">Transcription</keyword>
<evidence type="ECO:0000259" key="5">
    <source>
        <dbReference type="PROSITE" id="PS50931"/>
    </source>
</evidence>
<dbReference type="RefSeq" id="WP_151056376.1">
    <property type="nucleotide sequence ID" value="NZ_CP044222.1"/>
</dbReference>
<dbReference type="GO" id="GO:0003700">
    <property type="term" value="F:DNA-binding transcription factor activity"/>
    <property type="evidence" value="ECO:0007669"/>
    <property type="project" value="InterPro"/>
</dbReference>
<dbReference type="InterPro" id="IPR036390">
    <property type="entry name" value="WH_DNA-bd_sf"/>
</dbReference>
<dbReference type="Pfam" id="PF03466">
    <property type="entry name" value="LysR_substrate"/>
    <property type="match status" value="1"/>
</dbReference>
<dbReference type="AlphaFoldDB" id="A0A5J6LFS9"/>
<dbReference type="InterPro" id="IPR000847">
    <property type="entry name" value="LysR_HTH_N"/>
</dbReference>
<accession>A0A5J6LFS9</accession>
<dbReference type="SUPFAM" id="SSF53850">
    <property type="entry name" value="Periplasmic binding protein-like II"/>
    <property type="match status" value="1"/>
</dbReference>
<dbReference type="InterPro" id="IPR058163">
    <property type="entry name" value="LysR-type_TF_proteobact-type"/>
</dbReference>
<dbReference type="Gene3D" id="3.40.190.290">
    <property type="match status" value="1"/>
</dbReference>
<dbReference type="InterPro" id="IPR036388">
    <property type="entry name" value="WH-like_DNA-bd_sf"/>
</dbReference>
<dbReference type="FunFam" id="3.40.190.290:FF:000001">
    <property type="entry name" value="Transcriptional regulator, LysR family"/>
    <property type="match status" value="1"/>
</dbReference>
<sequence>MNHWDRIEAFTEVVRLGTFSAAARHLNVSASHISRLVVKLEQQLGTQLLYRTTRKIRLTDAGRLYYEHCKHLFEGFREAESAINDLQSSPRGVLKITAGYTFGERYIAPLINAFMQLHPQLEVRLHLTNRRVDLIEEGYDLAIRIGPMEDSSLIARRLWTREELVVASPAYLAQQGKPVTLADLAKHQCLLGSRDRWLFSDQGTRREVRVQGRLHANSGIALLDAALKGLGLVQLPAYYITEYLESGELVPVLQDFAFKDSAIWVVYPQHRHLSSKVRMFIDYLVEEIEHNHGI</sequence>
<evidence type="ECO:0000256" key="2">
    <source>
        <dbReference type="ARBA" id="ARBA00023015"/>
    </source>
</evidence>
<proteinExistence type="inferred from homology"/>
<dbReference type="PANTHER" id="PTHR30537:SF10">
    <property type="entry name" value="TRANSCRIPTIONAL REGULATOR-RELATED"/>
    <property type="match status" value="1"/>
</dbReference>
<comment type="similarity">
    <text evidence="1">Belongs to the LysR transcriptional regulatory family.</text>
</comment>
<keyword evidence="2" id="KW-0805">Transcription regulation</keyword>
<protein>
    <submittedName>
        <fullName evidence="6">LysR family transcriptional regulator</fullName>
    </submittedName>
</protein>
<dbReference type="GO" id="GO:0006351">
    <property type="term" value="P:DNA-templated transcription"/>
    <property type="evidence" value="ECO:0007669"/>
    <property type="project" value="TreeGrafter"/>
</dbReference>
<evidence type="ECO:0000256" key="1">
    <source>
        <dbReference type="ARBA" id="ARBA00009437"/>
    </source>
</evidence>
<dbReference type="FunFam" id="1.10.10.10:FF:000001">
    <property type="entry name" value="LysR family transcriptional regulator"/>
    <property type="match status" value="1"/>
</dbReference>
<dbReference type="PROSITE" id="PS50931">
    <property type="entry name" value="HTH_LYSR"/>
    <property type="match status" value="1"/>
</dbReference>